<keyword evidence="2" id="KW-0812">Transmembrane</keyword>
<proteinExistence type="predicted"/>
<dbReference type="eggNOG" id="arCOG01916">
    <property type="taxonomic scope" value="Archaea"/>
</dbReference>
<feature type="transmembrane region" description="Helical" evidence="2">
    <location>
        <begin position="189"/>
        <end position="210"/>
    </location>
</feature>
<organism evidence="3 4">
    <name type="scientific">Natronomonas moolapensis (strain DSM 18674 / CECT 7526 / JCM 14361 / 8.8.11)</name>
    <dbReference type="NCBI Taxonomy" id="268739"/>
    <lineage>
        <taxon>Archaea</taxon>
        <taxon>Methanobacteriati</taxon>
        <taxon>Methanobacteriota</taxon>
        <taxon>Stenosarchaea group</taxon>
        <taxon>Halobacteria</taxon>
        <taxon>Halobacteriales</taxon>
        <taxon>Natronomonadaceae</taxon>
        <taxon>Natronomonas</taxon>
    </lineage>
</organism>
<evidence type="ECO:0000313" key="4">
    <source>
        <dbReference type="Proteomes" id="UP000011867"/>
    </source>
</evidence>
<dbReference type="eggNOG" id="arCOG02879">
    <property type="taxonomic scope" value="Archaea"/>
</dbReference>
<reference evidence="3 4" key="1">
    <citation type="journal article" date="2013" name="Genome Announc.">
        <title>Genome of the haloarchaeon Natronomonas moolapensis, a neutrophilic member of a previously haloalkaliphilic genus.</title>
        <authorList>
            <person name="Dyall-Smith M.L."/>
            <person name="Pfeiffer F."/>
            <person name="Oberwinkler T."/>
            <person name="Klee K."/>
            <person name="Rampp M."/>
            <person name="Palm P."/>
            <person name="Gross K."/>
            <person name="Schuster S.C."/>
            <person name="Oesterhelt D."/>
        </authorList>
    </citation>
    <scope>NUCLEOTIDE SEQUENCE [LARGE SCALE GENOMIC DNA]</scope>
    <source>
        <strain evidence="4">DSM 18674 / JCM 14361 / 8.8.11</strain>
    </source>
</reference>
<dbReference type="HOGENOM" id="CLU_542525_0_0_2"/>
<dbReference type="RefSeq" id="WP_015408858.1">
    <property type="nucleotide sequence ID" value="NC_020388.1"/>
</dbReference>
<keyword evidence="4" id="KW-1185">Reference proteome</keyword>
<gene>
    <name evidence="3" type="ordered locus">Nmlp_1845</name>
</gene>
<dbReference type="Proteomes" id="UP000011867">
    <property type="component" value="Chromosome"/>
</dbReference>
<feature type="compositionally biased region" description="Polar residues" evidence="1">
    <location>
        <begin position="310"/>
        <end position="327"/>
    </location>
</feature>
<feature type="transmembrane region" description="Helical" evidence="2">
    <location>
        <begin position="425"/>
        <end position="447"/>
    </location>
</feature>
<evidence type="ECO:0000313" key="3">
    <source>
        <dbReference type="EMBL" id="CCQ36033.1"/>
    </source>
</evidence>
<feature type="transmembrane region" description="Helical" evidence="2">
    <location>
        <begin position="20"/>
        <end position="43"/>
    </location>
</feature>
<keyword evidence="2" id="KW-1133">Transmembrane helix</keyword>
<feature type="transmembrane region" description="Helical" evidence="2">
    <location>
        <begin position="117"/>
        <end position="145"/>
    </location>
</feature>
<dbReference type="eggNOG" id="arCOG07780">
    <property type="taxonomic scope" value="Archaea"/>
</dbReference>
<dbReference type="OrthoDB" id="107590at2157"/>
<feature type="region of interest" description="Disordered" evidence="1">
    <location>
        <begin position="296"/>
        <end position="389"/>
    </location>
</feature>
<dbReference type="AlphaFoldDB" id="M1XPQ4"/>
<evidence type="ECO:0000256" key="1">
    <source>
        <dbReference type="SAM" id="MobiDB-lite"/>
    </source>
</evidence>
<keyword evidence="2" id="KW-0472">Membrane</keyword>
<feature type="compositionally biased region" description="Polar residues" evidence="1">
    <location>
        <begin position="374"/>
        <end position="389"/>
    </location>
</feature>
<feature type="region of interest" description="Disordered" evidence="1">
    <location>
        <begin position="225"/>
        <end position="274"/>
    </location>
</feature>
<feature type="transmembrane region" description="Helical" evidence="2">
    <location>
        <begin position="157"/>
        <end position="183"/>
    </location>
</feature>
<dbReference type="Pfam" id="PF13197">
    <property type="entry name" value="DUF4013"/>
    <property type="match status" value="1"/>
</dbReference>
<dbReference type="GeneID" id="14650937"/>
<feature type="compositionally biased region" description="Low complexity" evidence="1">
    <location>
        <begin position="229"/>
        <end position="241"/>
    </location>
</feature>
<feature type="transmembrane region" description="Helical" evidence="2">
    <location>
        <begin position="72"/>
        <end position="97"/>
    </location>
</feature>
<dbReference type="InterPro" id="IPR025098">
    <property type="entry name" value="DUF4013"/>
</dbReference>
<dbReference type="STRING" id="268739.Nmlp_1845"/>
<sequence>MLRDALAYPRSDGQWLRRLGIGGVVILGSFLLVPLFIFFGYIVRVLRSVTAGQTTPPDFDGIGSLTVDGIKFYGITFAYGLPVILIPIFAGAFGQALGLGTSVAGSDPGAGPVATSIIGLLLLGTVVAGAVSFYSVPAAVCHFAYTGSMKAAFDVRTVVGTVSFSGPYLKAYFLTAVIGIVLFPVVAALSVVLVGIFIAVYQALVAGYLIGNGYAVSRNLPQDGHTIVPGTTPAGAGQQTGRDAAGQGDTTPEPTTPTTGAKATQSSSGACPECGRSVGTDASFCPDCGTEITHVGDTGEDTTGGPQPPTDSAGTSGQRTTDGQTVAAQRDEATSGPQAVTQTSQGTDPHPEHDPDGVEPDSAPDSGDPDETDAASSSPAQVSQDQLYTDETGTTYVETSIGPDKQLHVDSDGHHFYQRGRAMRAVSGGFTIICAGFALFAFFMLPGMAGGPNAPRGRFFFALIEAIPFGNVLIGLLAIWIGSRLAYIAYTGREYMDVEETD</sequence>
<accession>M1XPQ4</accession>
<feature type="compositionally biased region" description="Polar residues" evidence="1">
    <location>
        <begin position="335"/>
        <end position="347"/>
    </location>
</feature>
<evidence type="ECO:0000256" key="2">
    <source>
        <dbReference type="SAM" id="Phobius"/>
    </source>
</evidence>
<feature type="compositionally biased region" description="Low complexity" evidence="1">
    <location>
        <begin position="250"/>
        <end position="259"/>
    </location>
</feature>
<protein>
    <submittedName>
        <fullName evidence="3">DUF4013 family protein</fullName>
    </submittedName>
</protein>
<name>M1XPQ4_NATM8</name>
<feature type="transmembrane region" description="Helical" evidence="2">
    <location>
        <begin position="459"/>
        <end position="481"/>
    </location>
</feature>
<dbReference type="EMBL" id="HF582854">
    <property type="protein sequence ID" value="CCQ36033.1"/>
    <property type="molecule type" value="Genomic_DNA"/>
</dbReference>
<dbReference type="KEGG" id="nmo:Nmlp_1845"/>